<keyword evidence="1" id="KW-0378">Hydrolase</keyword>
<dbReference type="SUPFAM" id="SSF56219">
    <property type="entry name" value="DNase I-like"/>
    <property type="match status" value="1"/>
</dbReference>
<proteinExistence type="predicted"/>
<accession>A0A5E4MBJ0</accession>
<dbReference type="InterPro" id="IPR036691">
    <property type="entry name" value="Endo/exonu/phosph_ase_sf"/>
</dbReference>
<reference evidence="1 2" key="1">
    <citation type="submission" date="2019-08" db="EMBL/GenBank/DDBJ databases">
        <authorList>
            <person name="Alioto T."/>
            <person name="Alioto T."/>
            <person name="Gomez Garrido J."/>
        </authorList>
    </citation>
    <scope>NUCLEOTIDE SEQUENCE [LARGE SCALE GENOMIC DNA]</scope>
</reference>
<sequence>MPTTQANDEEVEEIYENIEELINLINSKENFIIMGDWNAIVGENTDDKLVNTDSGQGMNENRYKHQIKSCKAYPGADIDSDHNLVMIKSVLKFKKLKKPKNKGHKWNLCQLKQPGIRKLFKRKCKEKLETKSKSRIDDYNNIEHGWRRIKVSIVQSAEEILTREKLAPNCEWITTEIVQDIERRRLLKTKQIKKSQCTHVNDKEGNLLIDEIAIANRWKEYVEELYGEEENIDLLVETPTDGDFDSNADTRILKSEFEDSFQTMKKNKAPGPDELNTKLLQ</sequence>
<gene>
    <name evidence="1" type="ORF">CINCED_3A012278</name>
</gene>
<keyword evidence="1" id="KW-0540">Nuclease</keyword>
<dbReference type="Gene3D" id="3.60.10.10">
    <property type="entry name" value="Endonuclease/exonuclease/phosphatase"/>
    <property type="match status" value="1"/>
</dbReference>
<dbReference type="GO" id="GO:0004519">
    <property type="term" value="F:endonuclease activity"/>
    <property type="evidence" value="ECO:0007669"/>
    <property type="project" value="UniProtKB-KW"/>
</dbReference>
<keyword evidence="1" id="KW-0269">Exonuclease</keyword>
<dbReference type="GO" id="GO:0004527">
    <property type="term" value="F:exonuclease activity"/>
    <property type="evidence" value="ECO:0007669"/>
    <property type="project" value="UniProtKB-KW"/>
</dbReference>
<keyword evidence="2" id="KW-1185">Reference proteome</keyword>
<keyword evidence="1" id="KW-0255">Endonuclease</keyword>
<dbReference type="AlphaFoldDB" id="A0A5E4MBJ0"/>
<organism evidence="1 2">
    <name type="scientific">Cinara cedri</name>
    <dbReference type="NCBI Taxonomy" id="506608"/>
    <lineage>
        <taxon>Eukaryota</taxon>
        <taxon>Metazoa</taxon>
        <taxon>Ecdysozoa</taxon>
        <taxon>Arthropoda</taxon>
        <taxon>Hexapoda</taxon>
        <taxon>Insecta</taxon>
        <taxon>Pterygota</taxon>
        <taxon>Neoptera</taxon>
        <taxon>Paraneoptera</taxon>
        <taxon>Hemiptera</taxon>
        <taxon>Sternorrhyncha</taxon>
        <taxon>Aphidomorpha</taxon>
        <taxon>Aphidoidea</taxon>
        <taxon>Aphididae</taxon>
        <taxon>Lachninae</taxon>
        <taxon>Cinara</taxon>
    </lineage>
</organism>
<evidence type="ECO:0000313" key="2">
    <source>
        <dbReference type="Proteomes" id="UP000325440"/>
    </source>
</evidence>
<name>A0A5E4MBJ0_9HEMI</name>
<dbReference type="OrthoDB" id="6614020at2759"/>
<evidence type="ECO:0000313" key="1">
    <source>
        <dbReference type="EMBL" id="VVC27282.1"/>
    </source>
</evidence>
<dbReference type="EMBL" id="CABPRJ010000080">
    <property type="protein sequence ID" value="VVC27282.1"/>
    <property type="molecule type" value="Genomic_DNA"/>
</dbReference>
<protein>
    <submittedName>
        <fullName evidence="1">Endonuclease/exonuclease/phosphatase</fullName>
    </submittedName>
</protein>
<dbReference type="Proteomes" id="UP000325440">
    <property type="component" value="Unassembled WGS sequence"/>
</dbReference>